<evidence type="ECO:0000256" key="2">
    <source>
        <dbReference type="ARBA" id="ARBA00004141"/>
    </source>
</evidence>
<evidence type="ECO:0000256" key="1">
    <source>
        <dbReference type="ARBA" id="ARBA00001947"/>
    </source>
</evidence>
<dbReference type="PANTHER" id="PTHR42837:SF2">
    <property type="entry name" value="MEMBRANE METALLOPROTEASE ARASP2, CHLOROPLASTIC-RELATED"/>
    <property type="match status" value="1"/>
</dbReference>
<gene>
    <name evidence="13" type="primary">rasP</name>
    <name evidence="13" type="ORF">GCM10011571_29250</name>
</gene>
<name>A0A8J2YAZ8_9BACL</name>
<dbReference type="RefSeq" id="WP_229752016.1">
    <property type="nucleotide sequence ID" value="NZ_BMHQ01000011.1"/>
</dbReference>
<dbReference type="GO" id="GO:0016020">
    <property type="term" value="C:membrane"/>
    <property type="evidence" value="ECO:0007669"/>
    <property type="project" value="UniProtKB-SubCell"/>
</dbReference>
<keyword evidence="7 11" id="KW-0862">Zinc</keyword>
<keyword evidence="4 13" id="KW-0645">Protease</keyword>
<comment type="caution">
    <text evidence="13">The sequence shown here is derived from an EMBL/GenBank/DDBJ whole genome shotgun (WGS) entry which is preliminary data.</text>
</comment>
<dbReference type="AlphaFoldDB" id="A0A8J2YAZ8"/>
<dbReference type="NCBIfam" id="TIGR00054">
    <property type="entry name" value="RIP metalloprotease RseP"/>
    <property type="match status" value="1"/>
</dbReference>
<dbReference type="EC" id="3.4.24.-" evidence="11"/>
<comment type="subcellular location">
    <subcellularLocation>
        <location evidence="2">Membrane</location>
        <topology evidence="2">Multi-pass membrane protein</topology>
    </subcellularLocation>
</comment>
<evidence type="ECO:0000259" key="12">
    <source>
        <dbReference type="PROSITE" id="PS50106"/>
    </source>
</evidence>
<comment type="cofactor">
    <cofactor evidence="1 11">
        <name>Zn(2+)</name>
        <dbReference type="ChEBI" id="CHEBI:29105"/>
    </cofactor>
</comment>
<dbReference type="Pfam" id="PF17820">
    <property type="entry name" value="PDZ_6"/>
    <property type="match status" value="1"/>
</dbReference>
<evidence type="ECO:0000256" key="8">
    <source>
        <dbReference type="ARBA" id="ARBA00022989"/>
    </source>
</evidence>
<evidence type="ECO:0000313" key="14">
    <source>
        <dbReference type="Proteomes" id="UP000625210"/>
    </source>
</evidence>
<evidence type="ECO:0000313" key="13">
    <source>
        <dbReference type="EMBL" id="GGE25217.1"/>
    </source>
</evidence>
<reference evidence="13" key="1">
    <citation type="journal article" date="2014" name="Int. J. Syst. Evol. Microbiol.">
        <title>Complete genome sequence of Corynebacterium casei LMG S-19264T (=DSM 44701T), isolated from a smear-ripened cheese.</title>
        <authorList>
            <consortium name="US DOE Joint Genome Institute (JGI-PGF)"/>
            <person name="Walter F."/>
            <person name="Albersmeier A."/>
            <person name="Kalinowski J."/>
            <person name="Ruckert C."/>
        </authorList>
    </citation>
    <scope>NUCLEOTIDE SEQUENCE</scope>
    <source>
        <strain evidence="13">CGMCC 1.15179</strain>
    </source>
</reference>
<keyword evidence="9 11" id="KW-0482">Metalloprotease</keyword>
<organism evidence="13 14">
    <name type="scientific">Marinithermofilum abyssi</name>
    <dbReference type="NCBI Taxonomy" id="1571185"/>
    <lineage>
        <taxon>Bacteria</taxon>
        <taxon>Bacillati</taxon>
        <taxon>Bacillota</taxon>
        <taxon>Bacilli</taxon>
        <taxon>Bacillales</taxon>
        <taxon>Thermoactinomycetaceae</taxon>
        <taxon>Marinithermofilum</taxon>
    </lineage>
</organism>
<evidence type="ECO:0000256" key="7">
    <source>
        <dbReference type="ARBA" id="ARBA00022833"/>
    </source>
</evidence>
<evidence type="ECO:0000256" key="6">
    <source>
        <dbReference type="ARBA" id="ARBA00022801"/>
    </source>
</evidence>
<dbReference type="CDD" id="cd06163">
    <property type="entry name" value="S2P-M50_PDZ_RseP-like"/>
    <property type="match status" value="1"/>
</dbReference>
<dbReference type="SUPFAM" id="SSF50156">
    <property type="entry name" value="PDZ domain-like"/>
    <property type="match status" value="1"/>
</dbReference>
<dbReference type="InterPro" id="IPR041489">
    <property type="entry name" value="PDZ_6"/>
</dbReference>
<keyword evidence="11" id="KW-0479">Metal-binding</keyword>
<evidence type="ECO:0000256" key="11">
    <source>
        <dbReference type="RuleBase" id="RU362031"/>
    </source>
</evidence>
<dbReference type="GO" id="GO:0004222">
    <property type="term" value="F:metalloendopeptidase activity"/>
    <property type="evidence" value="ECO:0007669"/>
    <property type="project" value="InterPro"/>
</dbReference>
<dbReference type="Pfam" id="PF02163">
    <property type="entry name" value="Peptidase_M50"/>
    <property type="match status" value="1"/>
</dbReference>
<feature type="transmembrane region" description="Helical" evidence="11">
    <location>
        <begin position="367"/>
        <end position="387"/>
    </location>
</feature>
<keyword evidence="14" id="KW-1185">Reference proteome</keyword>
<feature type="domain" description="PDZ" evidence="12">
    <location>
        <begin position="209"/>
        <end position="282"/>
    </location>
</feature>
<dbReference type="InterPro" id="IPR001478">
    <property type="entry name" value="PDZ"/>
</dbReference>
<dbReference type="GO" id="GO:0006508">
    <property type="term" value="P:proteolysis"/>
    <property type="evidence" value="ECO:0007669"/>
    <property type="project" value="UniProtKB-KW"/>
</dbReference>
<evidence type="ECO:0000256" key="4">
    <source>
        <dbReference type="ARBA" id="ARBA00022670"/>
    </source>
</evidence>
<comment type="similarity">
    <text evidence="3 11">Belongs to the peptidase M50B family.</text>
</comment>
<proteinExistence type="inferred from homology"/>
<evidence type="ECO:0000256" key="3">
    <source>
        <dbReference type="ARBA" id="ARBA00007931"/>
    </source>
</evidence>
<dbReference type="PANTHER" id="PTHR42837">
    <property type="entry name" value="REGULATOR OF SIGMA-E PROTEASE RSEP"/>
    <property type="match status" value="1"/>
</dbReference>
<keyword evidence="5 11" id="KW-0812">Transmembrane</keyword>
<dbReference type="InterPro" id="IPR008915">
    <property type="entry name" value="Peptidase_M50"/>
</dbReference>
<dbReference type="EMBL" id="BMHQ01000011">
    <property type="protein sequence ID" value="GGE25217.1"/>
    <property type="molecule type" value="Genomic_DNA"/>
</dbReference>
<dbReference type="GO" id="GO:0046872">
    <property type="term" value="F:metal ion binding"/>
    <property type="evidence" value="ECO:0007669"/>
    <property type="project" value="UniProtKB-KW"/>
</dbReference>
<dbReference type="SMART" id="SM00228">
    <property type="entry name" value="PDZ"/>
    <property type="match status" value="1"/>
</dbReference>
<dbReference type="CDD" id="cd23081">
    <property type="entry name" value="cpPDZ_EcRseP-like"/>
    <property type="match status" value="1"/>
</dbReference>
<dbReference type="InterPro" id="IPR036034">
    <property type="entry name" value="PDZ_sf"/>
</dbReference>
<keyword evidence="10 11" id="KW-0472">Membrane</keyword>
<dbReference type="InterPro" id="IPR004387">
    <property type="entry name" value="Pept_M50_Zn"/>
</dbReference>
<evidence type="ECO:0000256" key="9">
    <source>
        <dbReference type="ARBA" id="ARBA00023049"/>
    </source>
</evidence>
<accession>A0A8J2YAZ8</accession>
<keyword evidence="8 11" id="KW-1133">Transmembrane helix</keyword>
<dbReference type="PROSITE" id="PS50106">
    <property type="entry name" value="PDZ"/>
    <property type="match status" value="1"/>
</dbReference>
<dbReference type="Proteomes" id="UP000625210">
    <property type="component" value="Unassembled WGS sequence"/>
</dbReference>
<reference evidence="13" key="2">
    <citation type="submission" date="2020-09" db="EMBL/GenBank/DDBJ databases">
        <authorList>
            <person name="Sun Q."/>
            <person name="Zhou Y."/>
        </authorList>
    </citation>
    <scope>NUCLEOTIDE SEQUENCE</scope>
    <source>
        <strain evidence="13">CGMCC 1.15179</strain>
    </source>
</reference>
<sequence>MQTILAFVVVLSLLVFIHELGHFLFAKRAGILVREFAIGFGPRLISWFRGETQYSLRLLPLGGYVRMAGEDPEIVELKTGTYLLLDQDEQGRVVRIRTPKPDAQADGDVMGMEAHDGMAGGDLPDHLPRPVKTVGGKLLEADLEEKLFILLETGEGEEERYSLHPQALIQYDEKNKIQIAPLDRQFGSKTVGERALAILAGPVFNIVLAVILFATLTKMYGLETHVSIQGVQPNTPAQEAGIKQGDIIQRVNGEETKTLASVGMKVQEAQGKPVEMQLTRDGQPYTVKVKPAKNEQGQYMIGIQMHQDKRAASIMESITDGFHETYVWTVRIFDGFAQLLTGKIGLESLGGPVRIASMTGEAAQAGYLALIQWTAVLSLYLGVFNLLPFPALDGSRLAFILFEGLRGRPIDPNKESMVHFVGFALLMLLMVVVTYNDILKVFFS</sequence>
<dbReference type="Gene3D" id="2.30.42.10">
    <property type="match status" value="1"/>
</dbReference>
<keyword evidence="6 11" id="KW-0378">Hydrolase</keyword>
<feature type="transmembrane region" description="Helical" evidence="11">
    <location>
        <begin position="195"/>
        <end position="216"/>
    </location>
</feature>
<protein>
    <recommendedName>
        <fullName evidence="11">Zinc metalloprotease</fullName>
        <ecNumber evidence="11">3.4.24.-</ecNumber>
    </recommendedName>
</protein>
<feature type="transmembrane region" description="Helical" evidence="11">
    <location>
        <begin position="417"/>
        <end position="435"/>
    </location>
</feature>
<evidence type="ECO:0000256" key="5">
    <source>
        <dbReference type="ARBA" id="ARBA00022692"/>
    </source>
</evidence>
<evidence type="ECO:0000256" key="10">
    <source>
        <dbReference type="ARBA" id="ARBA00023136"/>
    </source>
</evidence>